<dbReference type="OrthoDB" id="2363086at2"/>
<evidence type="ECO:0000313" key="2">
    <source>
        <dbReference type="Proteomes" id="UP000019243"/>
    </source>
</evidence>
<dbReference type="Proteomes" id="UP000019243">
    <property type="component" value="Unassembled WGS sequence"/>
</dbReference>
<evidence type="ECO:0000313" key="1">
    <source>
        <dbReference type="EMBL" id="EUJ42154.1"/>
    </source>
</evidence>
<accession>W7CR94</accession>
<keyword evidence="2" id="KW-1185">Reference proteome</keyword>
<dbReference type="EMBL" id="AODH01000001">
    <property type="protein sequence ID" value="EUJ42154.1"/>
    <property type="molecule type" value="Genomic_DNA"/>
</dbReference>
<dbReference type="AlphaFoldDB" id="W7CR94"/>
<organism evidence="1 2">
    <name type="scientific">Brochothrix campestris FSL F6-1037</name>
    <dbReference type="NCBI Taxonomy" id="1265861"/>
    <lineage>
        <taxon>Bacteria</taxon>
        <taxon>Bacillati</taxon>
        <taxon>Bacillota</taxon>
        <taxon>Bacilli</taxon>
        <taxon>Bacillales</taxon>
        <taxon>Listeriaceae</taxon>
        <taxon>Brochothrix</taxon>
    </lineage>
</organism>
<proteinExistence type="predicted"/>
<dbReference type="STRING" id="1265861.BCAMP_00105"/>
<sequence>MIEKTRQTDKSMRHRLELEKRMPYCFAVNKDIFTLIKYEKLGKTTGYVVVDANDTVCNREVAVAVYQQALHLHRLTEYALVRHHSLHSHDSQMAERIEAELALIQPEEFSYSIRDEAVATLACLQIFVTNQRALDVHLKDMLLILDKIKEQQQITSSDWSYLTEKTLAIGNLAYEQIQYLKKYKRTN</sequence>
<name>W7CR94_9LIST</name>
<reference evidence="1 2" key="1">
    <citation type="submission" date="2012-12" db="EMBL/GenBank/DDBJ databases">
        <title>Novel taxa of Listeriaceae from agricultural environments in the United States.</title>
        <authorList>
            <person name="den Bakker H.C."/>
            <person name="Allred A."/>
            <person name="Warchocki S."/>
            <person name="Wright E.M."/>
            <person name="Burrell A."/>
            <person name="Nightingale K.K."/>
            <person name="Kephart D."/>
            <person name="Wiedmann M."/>
        </authorList>
    </citation>
    <scope>NUCLEOTIDE SEQUENCE [LARGE SCALE GENOMIC DNA]</scope>
    <source>
        <strain evidence="1 2">FSL F6-1037</strain>
    </source>
</reference>
<comment type="caution">
    <text evidence="1">The sequence shown here is derived from an EMBL/GenBank/DDBJ whole genome shotgun (WGS) entry which is preliminary data.</text>
</comment>
<gene>
    <name evidence="1" type="ORF">BCAMP_00105</name>
</gene>
<protein>
    <submittedName>
        <fullName evidence="1">Uncharacterized protein</fullName>
    </submittedName>
</protein>
<dbReference type="RefSeq" id="WP_035312725.1">
    <property type="nucleotide sequence ID" value="NZ_AODH01000001.1"/>
</dbReference>